<evidence type="ECO:0000313" key="5">
    <source>
        <dbReference type="EMBL" id="CAF1074394.1"/>
    </source>
</evidence>
<feature type="compositionally biased region" description="Low complexity" evidence="1">
    <location>
        <begin position="172"/>
        <end position="185"/>
    </location>
</feature>
<organism evidence="3 9">
    <name type="scientific">Rotaria sordida</name>
    <dbReference type="NCBI Taxonomy" id="392033"/>
    <lineage>
        <taxon>Eukaryota</taxon>
        <taxon>Metazoa</taxon>
        <taxon>Spiralia</taxon>
        <taxon>Gnathifera</taxon>
        <taxon>Rotifera</taxon>
        <taxon>Eurotatoria</taxon>
        <taxon>Bdelloidea</taxon>
        <taxon>Philodinida</taxon>
        <taxon>Philodinidae</taxon>
        <taxon>Rotaria</taxon>
    </lineage>
</organism>
<feature type="region of interest" description="Disordered" evidence="1">
    <location>
        <begin position="160"/>
        <end position="241"/>
    </location>
</feature>
<dbReference type="EMBL" id="CAJNOT010000711">
    <property type="protein sequence ID" value="CAF1061608.1"/>
    <property type="molecule type" value="Genomic_DNA"/>
</dbReference>
<dbReference type="Proteomes" id="UP000663823">
    <property type="component" value="Unassembled WGS sequence"/>
</dbReference>
<comment type="caution">
    <text evidence="3">The sequence shown here is derived from an EMBL/GenBank/DDBJ whole genome shotgun (WGS) entry which is preliminary data.</text>
</comment>
<gene>
    <name evidence="6" type="ORF">JBS370_LOCUS12061</name>
    <name evidence="5" type="ORF">JXQ802_LOCUS17858</name>
    <name evidence="7" type="ORF">OTI717_LOCUS28673</name>
    <name evidence="2" type="ORF">RFH988_LOCUS8138</name>
    <name evidence="3" type="ORF">SEV965_LOCUS9023</name>
    <name evidence="4" type="ORF">ZHD862_LOCUS15595</name>
</gene>
<evidence type="ECO:0000313" key="6">
    <source>
        <dbReference type="EMBL" id="CAF3742113.1"/>
    </source>
</evidence>
<evidence type="ECO:0000313" key="8">
    <source>
        <dbReference type="Proteomes" id="UP000663870"/>
    </source>
</evidence>
<evidence type="ECO:0000313" key="9">
    <source>
        <dbReference type="Proteomes" id="UP000663889"/>
    </source>
</evidence>
<dbReference type="OrthoDB" id="10040013at2759"/>
<dbReference type="EMBL" id="CAJOBD010000966">
    <property type="protein sequence ID" value="CAF3742113.1"/>
    <property type="molecule type" value="Genomic_DNA"/>
</dbReference>
<evidence type="ECO:0000313" key="7">
    <source>
        <dbReference type="EMBL" id="CAF3994717.1"/>
    </source>
</evidence>
<dbReference type="Proteomes" id="UP000663870">
    <property type="component" value="Unassembled WGS sequence"/>
</dbReference>
<reference evidence="3" key="1">
    <citation type="submission" date="2021-02" db="EMBL/GenBank/DDBJ databases">
        <authorList>
            <person name="Nowell W R."/>
        </authorList>
    </citation>
    <scope>NUCLEOTIDE SEQUENCE</scope>
</reference>
<protein>
    <submittedName>
        <fullName evidence="3">Uncharacterized protein</fullName>
    </submittedName>
</protein>
<accession>A0A814EFE8</accession>
<dbReference type="Proteomes" id="UP000663864">
    <property type="component" value="Unassembled WGS sequence"/>
</dbReference>
<dbReference type="EMBL" id="CAJOAX010006899">
    <property type="protein sequence ID" value="CAF3994717.1"/>
    <property type="molecule type" value="Genomic_DNA"/>
</dbReference>
<name>A0A814EFE8_9BILA</name>
<dbReference type="EMBL" id="CAJNOU010000344">
    <property type="protein sequence ID" value="CAF0966639.1"/>
    <property type="molecule type" value="Genomic_DNA"/>
</dbReference>
<dbReference type="Proteomes" id="UP000663889">
    <property type="component" value="Unassembled WGS sequence"/>
</dbReference>
<dbReference type="EMBL" id="CAJNOL010000459">
    <property type="protein sequence ID" value="CAF1074394.1"/>
    <property type="molecule type" value="Genomic_DNA"/>
</dbReference>
<dbReference type="AlphaFoldDB" id="A0A814EFE8"/>
<dbReference type="Proteomes" id="UP000663836">
    <property type="component" value="Unassembled WGS sequence"/>
</dbReference>
<evidence type="ECO:0000313" key="3">
    <source>
        <dbReference type="EMBL" id="CAF0966639.1"/>
    </source>
</evidence>
<feature type="compositionally biased region" description="Low complexity" evidence="1">
    <location>
        <begin position="227"/>
        <end position="241"/>
    </location>
</feature>
<sequence length="423" mass="49310">MSFDVVICSEPCCPSTDTFLCVKHCQRYVCFNHLQEHHRIYEQEKNDLPNELRRKVQRRFSLYNRLIDETKLDEQEKRDIEIACTEIRRTYEQRRYDYHQLQTEATSILESQSTTNNLKTYLEKLDVAIEREQQRERVYSNSDAPVNIKIEPNEFMDSTNFEQHESNHPDPITSNSLSNSTSLSIENKDNKSEDSLAEEGEHSDTNFSDVGEPDSDYEDHRRHKIANNRSSSSSSSNTNQSVTIYRGPCPLIRSGAFGILPIHNVRVCEGKSSCLYNHLQSFHHMTARSAYKVCKAVLRQRDPVVTVLFGPKDVLYNKNFHMACPFNQDSKNPFDCQPKYIIKAPCSSIISRLDMPRHLRDVHHVYRSCALKIVAEMRRCTRNSDKNNPTQLNRNLFDKHENIIELIDEKTHPQIAKKIKRQK</sequence>
<evidence type="ECO:0000256" key="1">
    <source>
        <dbReference type="SAM" id="MobiDB-lite"/>
    </source>
</evidence>
<keyword evidence="8" id="KW-1185">Reference proteome</keyword>
<dbReference type="Proteomes" id="UP000663882">
    <property type="component" value="Unassembled WGS sequence"/>
</dbReference>
<dbReference type="EMBL" id="CAJNOO010000270">
    <property type="protein sequence ID" value="CAF0884311.1"/>
    <property type="molecule type" value="Genomic_DNA"/>
</dbReference>
<evidence type="ECO:0000313" key="4">
    <source>
        <dbReference type="EMBL" id="CAF1061608.1"/>
    </source>
</evidence>
<feature type="compositionally biased region" description="Basic and acidic residues" evidence="1">
    <location>
        <begin position="186"/>
        <end position="204"/>
    </location>
</feature>
<evidence type="ECO:0000313" key="2">
    <source>
        <dbReference type="EMBL" id="CAF0884311.1"/>
    </source>
</evidence>
<proteinExistence type="predicted"/>